<reference evidence="2 3" key="1">
    <citation type="submission" date="2019-03" db="EMBL/GenBank/DDBJ databases">
        <title>Genomic Encyclopedia of Type Strains, Phase IV (KMG-IV): sequencing the most valuable type-strain genomes for metagenomic binning, comparative biology and taxonomic classification.</title>
        <authorList>
            <person name="Goeker M."/>
        </authorList>
    </citation>
    <scope>NUCLEOTIDE SEQUENCE [LARGE SCALE GENOMIC DNA]</scope>
    <source>
        <strain evidence="2 3">DSM 21667</strain>
    </source>
</reference>
<dbReference type="InterPro" id="IPR029069">
    <property type="entry name" value="HotDog_dom_sf"/>
</dbReference>
<dbReference type="OrthoDB" id="9812842at2"/>
<organism evidence="2 3">
    <name type="scientific">Tahibacter aquaticus</name>
    <dbReference type="NCBI Taxonomy" id="520092"/>
    <lineage>
        <taxon>Bacteria</taxon>
        <taxon>Pseudomonadati</taxon>
        <taxon>Pseudomonadota</taxon>
        <taxon>Gammaproteobacteria</taxon>
        <taxon>Lysobacterales</taxon>
        <taxon>Rhodanobacteraceae</taxon>
        <taxon>Tahibacter</taxon>
    </lineage>
</organism>
<evidence type="ECO:0000313" key="3">
    <source>
        <dbReference type="Proteomes" id="UP000295293"/>
    </source>
</evidence>
<dbReference type="AlphaFoldDB" id="A0A4V3DNB5"/>
<dbReference type="SUPFAM" id="SSF54637">
    <property type="entry name" value="Thioesterase/thiol ester dehydrase-isomerase"/>
    <property type="match status" value="1"/>
</dbReference>
<proteinExistence type="predicted"/>
<dbReference type="Gene3D" id="3.10.129.10">
    <property type="entry name" value="Hotdog Thioesterase"/>
    <property type="match status" value="1"/>
</dbReference>
<dbReference type="Pfam" id="PF22818">
    <property type="entry name" value="ApeI-like"/>
    <property type="match status" value="1"/>
</dbReference>
<protein>
    <submittedName>
        <fullName evidence="2">FabA-like protein</fullName>
    </submittedName>
</protein>
<comment type="caution">
    <text evidence="2">The sequence shown here is derived from an EMBL/GenBank/DDBJ whole genome shotgun (WGS) entry which is preliminary data.</text>
</comment>
<dbReference type="Proteomes" id="UP000295293">
    <property type="component" value="Unassembled WGS sequence"/>
</dbReference>
<name>A0A4V3DNB5_9GAMM</name>
<accession>A0A4V3DNB5</accession>
<sequence length="98" mass="10608">MAPATIPHTFRIRADHPCLDGHFPGNPVVPGVVVLDQVAQFLQQHYGLRLTGLAQVKFASPLLPEQDATLELDFAPTRLRFRVLHDSAVIASGEAATA</sequence>
<dbReference type="InterPro" id="IPR054545">
    <property type="entry name" value="ApeI-like"/>
</dbReference>
<feature type="domain" description="ApeI dehydratase-like" evidence="1">
    <location>
        <begin position="8"/>
        <end position="93"/>
    </location>
</feature>
<dbReference type="GO" id="GO:0016829">
    <property type="term" value="F:lyase activity"/>
    <property type="evidence" value="ECO:0007669"/>
    <property type="project" value="UniProtKB-KW"/>
</dbReference>
<evidence type="ECO:0000259" key="1">
    <source>
        <dbReference type="Pfam" id="PF22818"/>
    </source>
</evidence>
<gene>
    <name evidence="2" type="ORF">DFR29_102458</name>
</gene>
<keyword evidence="3" id="KW-1185">Reference proteome</keyword>
<evidence type="ECO:0000313" key="2">
    <source>
        <dbReference type="EMBL" id="TDR47796.1"/>
    </source>
</evidence>
<dbReference type="EMBL" id="SNZH01000002">
    <property type="protein sequence ID" value="TDR47796.1"/>
    <property type="molecule type" value="Genomic_DNA"/>
</dbReference>
<dbReference type="RefSeq" id="WP_133817504.1">
    <property type="nucleotide sequence ID" value="NZ_SNZH01000002.1"/>
</dbReference>